<dbReference type="OrthoDB" id="9800955at2"/>
<dbReference type="InterPro" id="IPR050386">
    <property type="entry name" value="Glycosyl_hydrolase_5"/>
</dbReference>
<dbReference type="GO" id="GO:0008422">
    <property type="term" value="F:beta-glucosidase activity"/>
    <property type="evidence" value="ECO:0007669"/>
    <property type="project" value="TreeGrafter"/>
</dbReference>
<dbReference type="Pfam" id="PF00150">
    <property type="entry name" value="Cellulase"/>
    <property type="match status" value="1"/>
</dbReference>
<dbReference type="RefSeq" id="WP_119034192.1">
    <property type="nucleotide sequence ID" value="NZ_QXDC01000002.1"/>
</dbReference>
<dbReference type="Gene3D" id="3.20.20.80">
    <property type="entry name" value="Glycosidases"/>
    <property type="match status" value="1"/>
</dbReference>
<dbReference type="GO" id="GO:0009986">
    <property type="term" value="C:cell surface"/>
    <property type="evidence" value="ECO:0007669"/>
    <property type="project" value="TreeGrafter"/>
</dbReference>
<comment type="similarity">
    <text evidence="3">Belongs to the glycosyl hydrolase 5 (cellulase A) family.</text>
</comment>
<sequence>MPFRLIAAALLLCLSGAAAQAQGFLHTRGTEIVDGDGAPVLLRGMGLGGWMLQEGYMLGLGDLEKGQQHVVRQHIAELIGPDRTADFYRAWLDHYITKADVDAMGRWGFNSIRLPMHYNLLLDEAVPAGVDRWKEDGFARIDALIDWARANRIYVILDLHAAPGGQGADLPIADRDPDTPSLWDSAENQRRTVALWHKLATRYADEPWVGGYDILNEPNWDFDGEGGGHGCKEQGNAPLTALLKRITSAIRAVDRRHLIVIEGNCWGNNYAGMLPAWDGNMVLSFHKYWNHNTDADLTDILGLREKYGMPVWLGESGENSNVWFRDAIRLVERHGIGWSWWPLKKIGFNNPLEVAPNPGWKKLVDYWIHDGPRPSTAEADQTLMRLATHDIAFENNIRHPDVIDAMFRLPHSDRAIPFAPHVLGKAPLTIAAVDYDMGPAGVAYHDRVDANYHIATGGDRTEWNDGRTYRNDGVDIAREADGTPFVDRFEAGEWMQYTITAEGGGAARLVLATAAARGATIGVRINDGPAKAIAVHAANGWTSTAPIDVTLLPGINRLKIAVHDGEVRLKALRLALERRRE</sequence>
<dbReference type="InterPro" id="IPR008979">
    <property type="entry name" value="Galactose-bd-like_sf"/>
</dbReference>
<evidence type="ECO:0000256" key="4">
    <source>
        <dbReference type="SAM" id="SignalP"/>
    </source>
</evidence>
<evidence type="ECO:0000256" key="1">
    <source>
        <dbReference type="ARBA" id="ARBA00022801"/>
    </source>
</evidence>
<dbReference type="PANTHER" id="PTHR31297:SF13">
    <property type="entry name" value="PUTATIVE-RELATED"/>
    <property type="match status" value="1"/>
</dbReference>
<dbReference type="SUPFAM" id="SSF51445">
    <property type="entry name" value="(Trans)glycosidases"/>
    <property type="match status" value="1"/>
</dbReference>
<keyword evidence="1 3" id="KW-0378">Hydrolase</keyword>
<proteinExistence type="inferred from homology"/>
<organism evidence="6 7">
    <name type="scientific">Hephaestia caeni</name>
    <dbReference type="NCBI Taxonomy" id="645617"/>
    <lineage>
        <taxon>Bacteria</taxon>
        <taxon>Pseudomonadati</taxon>
        <taxon>Pseudomonadota</taxon>
        <taxon>Alphaproteobacteria</taxon>
        <taxon>Sphingomonadales</taxon>
        <taxon>Sphingomonadaceae</taxon>
        <taxon>Hephaestia</taxon>
    </lineage>
</organism>
<dbReference type="SUPFAM" id="SSF49785">
    <property type="entry name" value="Galactose-binding domain-like"/>
    <property type="match status" value="1"/>
</dbReference>
<keyword evidence="4" id="KW-0732">Signal</keyword>
<keyword evidence="2 3" id="KW-0326">Glycosidase</keyword>
<dbReference type="AlphaFoldDB" id="A0A397P9S8"/>
<protein>
    <submittedName>
        <fullName evidence="6">Cellulase (Glycosyl hydrolase family 5)</fullName>
    </submittedName>
</protein>
<evidence type="ECO:0000256" key="3">
    <source>
        <dbReference type="RuleBase" id="RU361153"/>
    </source>
</evidence>
<feature type="domain" description="Glycoside hydrolase family 5" evidence="5">
    <location>
        <begin position="90"/>
        <end position="343"/>
    </location>
</feature>
<dbReference type="CDD" id="cd04080">
    <property type="entry name" value="CBM6_cellulase-like"/>
    <property type="match status" value="1"/>
</dbReference>
<accession>A0A397P9S8</accession>
<dbReference type="InterPro" id="IPR017853">
    <property type="entry name" value="GH"/>
</dbReference>
<evidence type="ECO:0000259" key="5">
    <source>
        <dbReference type="Pfam" id="PF00150"/>
    </source>
</evidence>
<dbReference type="PANTHER" id="PTHR31297">
    <property type="entry name" value="GLUCAN ENDO-1,6-BETA-GLUCOSIDASE B"/>
    <property type="match status" value="1"/>
</dbReference>
<evidence type="ECO:0000256" key="2">
    <source>
        <dbReference type="ARBA" id="ARBA00023295"/>
    </source>
</evidence>
<comment type="caution">
    <text evidence="6">The sequence shown here is derived from an EMBL/GenBank/DDBJ whole genome shotgun (WGS) entry which is preliminary data.</text>
</comment>
<name>A0A397P9S8_9SPHN</name>
<feature type="chain" id="PRO_5017262978" evidence="4">
    <location>
        <begin position="22"/>
        <end position="581"/>
    </location>
</feature>
<dbReference type="Proteomes" id="UP000266568">
    <property type="component" value="Unassembled WGS sequence"/>
</dbReference>
<dbReference type="Gene3D" id="2.60.120.260">
    <property type="entry name" value="Galactose-binding domain-like"/>
    <property type="match status" value="1"/>
</dbReference>
<evidence type="ECO:0000313" key="7">
    <source>
        <dbReference type="Proteomes" id="UP000266568"/>
    </source>
</evidence>
<gene>
    <name evidence="6" type="ORF">DFR49_0201</name>
</gene>
<reference evidence="6 7" key="1">
    <citation type="submission" date="2018-08" db="EMBL/GenBank/DDBJ databases">
        <title>Genomic Encyclopedia of Type Strains, Phase IV (KMG-IV): sequencing the most valuable type-strain genomes for metagenomic binning, comparative biology and taxonomic classification.</title>
        <authorList>
            <person name="Goeker M."/>
        </authorList>
    </citation>
    <scope>NUCLEOTIDE SEQUENCE [LARGE SCALE GENOMIC DNA]</scope>
    <source>
        <strain evidence="6 7">DSM 25527</strain>
    </source>
</reference>
<dbReference type="InterPro" id="IPR001547">
    <property type="entry name" value="Glyco_hydro_5"/>
</dbReference>
<dbReference type="GO" id="GO:0005576">
    <property type="term" value="C:extracellular region"/>
    <property type="evidence" value="ECO:0007669"/>
    <property type="project" value="TreeGrafter"/>
</dbReference>
<feature type="signal peptide" evidence="4">
    <location>
        <begin position="1"/>
        <end position="21"/>
    </location>
</feature>
<dbReference type="EMBL" id="QXDC01000002">
    <property type="protein sequence ID" value="RIA45678.1"/>
    <property type="molecule type" value="Genomic_DNA"/>
</dbReference>
<evidence type="ECO:0000313" key="6">
    <source>
        <dbReference type="EMBL" id="RIA45678.1"/>
    </source>
</evidence>
<keyword evidence="7" id="KW-1185">Reference proteome</keyword>
<dbReference type="GO" id="GO:0009251">
    <property type="term" value="P:glucan catabolic process"/>
    <property type="evidence" value="ECO:0007669"/>
    <property type="project" value="TreeGrafter"/>
</dbReference>